<accession>A0A7Y6TW25</accession>
<evidence type="ECO:0000313" key="2">
    <source>
        <dbReference type="EMBL" id="NUZ05556.1"/>
    </source>
</evidence>
<proteinExistence type="predicted"/>
<dbReference type="GO" id="GO:0016740">
    <property type="term" value="F:transferase activity"/>
    <property type="evidence" value="ECO:0007669"/>
    <property type="project" value="UniProtKB-KW"/>
</dbReference>
<keyword evidence="3" id="KW-1185">Reference proteome</keyword>
<dbReference type="AlphaFoldDB" id="A0A7Y6TW25"/>
<dbReference type="Proteomes" id="UP000529637">
    <property type="component" value="Unassembled WGS sequence"/>
</dbReference>
<evidence type="ECO:0000313" key="3">
    <source>
        <dbReference type="Proteomes" id="UP000529637"/>
    </source>
</evidence>
<dbReference type="RefSeq" id="WP_176067630.1">
    <property type="nucleotide sequence ID" value="NZ_JABWMJ010000003.1"/>
</dbReference>
<dbReference type="InterPro" id="IPR055259">
    <property type="entry name" value="YkvP/CgeB_Glyco_trans-like"/>
</dbReference>
<comment type="caution">
    <text evidence="2">The sequence shown here is derived from an EMBL/GenBank/DDBJ whole genome shotgun (WGS) entry which is preliminary data.</text>
</comment>
<dbReference type="Pfam" id="PF13524">
    <property type="entry name" value="Glyco_trans_1_2"/>
    <property type="match status" value="1"/>
</dbReference>
<reference evidence="2 3" key="1">
    <citation type="submission" date="2020-06" db="EMBL/GenBank/DDBJ databases">
        <title>Schlegella sp. ID0723 isolated from air conditioner.</title>
        <authorList>
            <person name="Kim D.Y."/>
            <person name="Kim D.-U."/>
        </authorList>
    </citation>
    <scope>NUCLEOTIDE SEQUENCE [LARGE SCALE GENOMIC DNA]</scope>
    <source>
        <strain evidence="2 3">ID0723</strain>
    </source>
</reference>
<feature type="domain" description="Spore protein YkvP/CgeB glycosyl transferase-like" evidence="1">
    <location>
        <begin position="219"/>
        <end position="369"/>
    </location>
</feature>
<evidence type="ECO:0000259" key="1">
    <source>
        <dbReference type="Pfam" id="PF13524"/>
    </source>
</evidence>
<dbReference type="EMBL" id="JABWMJ010000003">
    <property type="protein sequence ID" value="NUZ05556.1"/>
    <property type="molecule type" value="Genomic_DNA"/>
</dbReference>
<organism evidence="2 3">
    <name type="scientific">Piscinibacter koreensis</name>
    <dbReference type="NCBI Taxonomy" id="2742824"/>
    <lineage>
        <taxon>Bacteria</taxon>
        <taxon>Pseudomonadati</taxon>
        <taxon>Pseudomonadota</taxon>
        <taxon>Betaproteobacteria</taxon>
        <taxon>Burkholderiales</taxon>
        <taxon>Sphaerotilaceae</taxon>
        <taxon>Piscinibacter</taxon>
    </lineage>
</organism>
<gene>
    <name evidence="2" type="ORF">HQN59_07245</name>
</gene>
<dbReference type="SUPFAM" id="SSF53756">
    <property type="entry name" value="UDP-Glycosyltransferase/glycogen phosphorylase"/>
    <property type="match status" value="1"/>
</dbReference>
<dbReference type="Gene3D" id="3.40.50.2000">
    <property type="entry name" value="Glycogen Phosphorylase B"/>
    <property type="match status" value="1"/>
</dbReference>
<name>A0A7Y6TW25_9BURK</name>
<protein>
    <submittedName>
        <fullName evidence="2">Glycosyltransferase</fullName>
    </submittedName>
</protein>
<sequence length="381" mass="41947">MSTPNPGAGRAAGVDAASTPAAEKLRIVILGLSITSSWGNGHATTYRGLVRELVRRGHDVLFLERDVPWYAQNRDLANPPFGRTVLYGDLDELRRDHADAVADADLVIVGSYVPEGVAVGDWVQSRATGIAAFYDIDTPVTLAKLARGDTEYLDPRQIAGYDLYLSFTGGPTLTRLEQEFGSPAARVLYCSVDPTLYQPDGRTRDLDLGYMGTYSDDRQPTVERLLLAPARAWPEGRFAIAGPQYPDRSRWPANVHYTSHLPPAEHRVFYNRQRFTLNVTRADMIAAGWSPSVRLFEAAACATPIISDRWDGIDTLLVPGSEIFLADTPADVLGLLRDLPEDERRAVGERARQRILAEHTAAHRALELEGYVRQLARGAPA</sequence>
<keyword evidence="2" id="KW-0808">Transferase</keyword>